<evidence type="ECO:0000259" key="3">
    <source>
        <dbReference type="Pfam" id="PF12850"/>
    </source>
</evidence>
<dbReference type="GO" id="GO:0016787">
    <property type="term" value="F:hydrolase activity"/>
    <property type="evidence" value="ECO:0007669"/>
    <property type="project" value="UniProtKB-UniRule"/>
</dbReference>
<accession>A0A8J3E3K8</accession>
<dbReference type="EC" id="3.1.4.-" evidence="2"/>
<dbReference type="GO" id="GO:0046872">
    <property type="term" value="F:metal ion binding"/>
    <property type="evidence" value="ECO:0007669"/>
    <property type="project" value="UniProtKB-KW"/>
</dbReference>
<dbReference type="AlphaFoldDB" id="A0A8J3E3K8"/>
<comment type="cofactor">
    <cofactor evidence="2">
        <name>a divalent metal cation</name>
        <dbReference type="ChEBI" id="CHEBI:60240"/>
    </cofactor>
</comment>
<organism evidence="4 5">
    <name type="scientific">Aliidongia dinghuensis</name>
    <dbReference type="NCBI Taxonomy" id="1867774"/>
    <lineage>
        <taxon>Bacteria</taxon>
        <taxon>Pseudomonadati</taxon>
        <taxon>Pseudomonadota</taxon>
        <taxon>Alphaproteobacteria</taxon>
        <taxon>Rhodospirillales</taxon>
        <taxon>Dongiaceae</taxon>
        <taxon>Aliidongia</taxon>
    </lineage>
</organism>
<dbReference type="Gene3D" id="3.60.21.10">
    <property type="match status" value="1"/>
</dbReference>
<evidence type="ECO:0000256" key="1">
    <source>
        <dbReference type="ARBA" id="ARBA00008950"/>
    </source>
</evidence>
<dbReference type="InterPro" id="IPR024654">
    <property type="entry name" value="Calcineurin-like_PHP_lpxH"/>
</dbReference>
<dbReference type="RefSeq" id="WP_189046464.1">
    <property type="nucleotide sequence ID" value="NZ_BMJQ01000006.1"/>
</dbReference>
<comment type="similarity">
    <text evidence="1 2">Belongs to the metallophosphoesterase superfamily. YfcE family.</text>
</comment>
<dbReference type="Pfam" id="PF12850">
    <property type="entry name" value="Metallophos_2"/>
    <property type="match status" value="1"/>
</dbReference>
<reference evidence="4" key="1">
    <citation type="journal article" date="2014" name="Int. J. Syst. Evol. Microbiol.">
        <title>Complete genome sequence of Corynebacterium casei LMG S-19264T (=DSM 44701T), isolated from a smear-ripened cheese.</title>
        <authorList>
            <consortium name="US DOE Joint Genome Institute (JGI-PGF)"/>
            <person name="Walter F."/>
            <person name="Albersmeier A."/>
            <person name="Kalinowski J."/>
            <person name="Ruckert C."/>
        </authorList>
    </citation>
    <scope>NUCLEOTIDE SEQUENCE</scope>
    <source>
        <strain evidence="4">CGMCC 1.15725</strain>
    </source>
</reference>
<evidence type="ECO:0000313" key="4">
    <source>
        <dbReference type="EMBL" id="GGF19531.1"/>
    </source>
</evidence>
<feature type="domain" description="Calcineurin-like phosphoesterase" evidence="3">
    <location>
        <begin position="6"/>
        <end position="135"/>
    </location>
</feature>
<dbReference type="InterPro" id="IPR000979">
    <property type="entry name" value="Phosphodiesterase_MJ0936/Vps29"/>
</dbReference>
<dbReference type="PANTHER" id="PTHR11124">
    <property type="entry name" value="VACUOLAR SORTING PROTEIN VPS29"/>
    <property type="match status" value="1"/>
</dbReference>
<name>A0A8J3E3K8_9PROT</name>
<sequence length="157" mass="16466">MTQPITIGLISDTHGLLRPEALAALRGSDFIIHAGDVGDPAVLDALARLAPVTAVRGNVDRGAWAEALPLSTVLTCGGASIYVIHNIAELDLDPAAAGFQAVVYGHSHQPRRYDKDGVVYINPGSAGPRRFSLPIAAGRMVLQPAGPSVELFDLVPR</sequence>
<dbReference type="NCBIfam" id="TIGR00040">
    <property type="entry name" value="yfcE"/>
    <property type="match status" value="1"/>
</dbReference>
<comment type="caution">
    <text evidence="4">The sequence shown here is derived from an EMBL/GenBank/DDBJ whole genome shotgun (WGS) entry which is preliminary data.</text>
</comment>
<protein>
    <recommendedName>
        <fullName evidence="2">Phosphoesterase</fullName>
        <ecNumber evidence="2">3.1.4.-</ecNumber>
    </recommendedName>
</protein>
<gene>
    <name evidence="4" type="ORF">GCM10011611_26810</name>
</gene>
<keyword evidence="2" id="KW-0479">Metal-binding</keyword>
<proteinExistence type="inferred from homology"/>
<keyword evidence="5" id="KW-1185">Reference proteome</keyword>
<dbReference type="SUPFAM" id="SSF56300">
    <property type="entry name" value="Metallo-dependent phosphatases"/>
    <property type="match status" value="1"/>
</dbReference>
<dbReference type="InterPro" id="IPR029052">
    <property type="entry name" value="Metallo-depent_PP-like"/>
</dbReference>
<evidence type="ECO:0000313" key="5">
    <source>
        <dbReference type="Proteomes" id="UP000646365"/>
    </source>
</evidence>
<dbReference type="EMBL" id="BMJQ01000006">
    <property type="protein sequence ID" value="GGF19531.1"/>
    <property type="molecule type" value="Genomic_DNA"/>
</dbReference>
<dbReference type="Proteomes" id="UP000646365">
    <property type="component" value="Unassembled WGS sequence"/>
</dbReference>
<reference evidence="4" key="2">
    <citation type="submission" date="2020-09" db="EMBL/GenBank/DDBJ databases">
        <authorList>
            <person name="Sun Q."/>
            <person name="Zhou Y."/>
        </authorList>
    </citation>
    <scope>NUCLEOTIDE SEQUENCE</scope>
    <source>
        <strain evidence="4">CGMCC 1.15725</strain>
    </source>
</reference>
<evidence type="ECO:0000256" key="2">
    <source>
        <dbReference type="RuleBase" id="RU362039"/>
    </source>
</evidence>